<organism evidence="9 10">
    <name type="scientific">Aquipseudomonas campi</name>
    <dbReference type="NCBI Taxonomy" id="2731681"/>
    <lineage>
        <taxon>Bacteria</taxon>
        <taxon>Pseudomonadati</taxon>
        <taxon>Pseudomonadota</taxon>
        <taxon>Gammaproteobacteria</taxon>
        <taxon>Pseudomonadales</taxon>
        <taxon>Pseudomonadaceae</taxon>
        <taxon>Aquipseudomonas</taxon>
    </lineage>
</organism>
<gene>
    <name evidence="9" type="ORF">HNE05_01850</name>
</gene>
<keyword evidence="6 7" id="KW-0472">Membrane</keyword>
<evidence type="ECO:0000256" key="4">
    <source>
        <dbReference type="ARBA" id="ARBA00022692"/>
    </source>
</evidence>
<evidence type="ECO:0000256" key="5">
    <source>
        <dbReference type="ARBA" id="ARBA00022989"/>
    </source>
</evidence>
<evidence type="ECO:0000256" key="1">
    <source>
        <dbReference type="ARBA" id="ARBA00004651"/>
    </source>
</evidence>
<keyword evidence="3" id="KW-1003">Cell membrane</keyword>
<feature type="transmembrane region" description="Helical" evidence="7">
    <location>
        <begin position="304"/>
        <end position="324"/>
    </location>
</feature>
<protein>
    <submittedName>
        <fullName evidence="9">Type II secretion system F family protein</fullName>
    </submittedName>
</protein>
<name>A0A6M8FND2_9GAMM</name>
<proteinExistence type="inferred from homology"/>
<feature type="transmembrane region" description="Helical" evidence="7">
    <location>
        <begin position="139"/>
        <end position="159"/>
    </location>
</feature>
<keyword evidence="4 7" id="KW-0812">Transmembrane</keyword>
<dbReference type="EMBL" id="CP053697">
    <property type="protein sequence ID" value="QKE62168.1"/>
    <property type="molecule type" value="Genomic_DNA"/>
</dbReference>
<dbReference type="InterPro" id="IPR003004">
    <property type="entry name" value="GspF/PilC"/>
</dbReference>
<feature type="domain" description="Type II secretion system protein GspF" evidence="8">
    <location>
        <begin position="19"/>
        <end position="126"/>
    </location>
</feature>
<feature type="transmembrane region" description="Helical" evidence="7">
    <location>
        <begin position="113"/>
        <end position="133"/>
    </location>
</feature>
<accession>A0A6M8FND2</accession>
<evidence type="ECO:0000259" key="8">
    <source>
        <dbReference type="Pfam" id="PF00482"/>
    </source>
</evidence>
<dbReference type="Pfam" id="PF00482">
    <property type="entry name" value="T2SSF"/>
    <property type="match status" value="2"/>
</dbReference>
<dbReference type="RefSeq" id="WP_173203668.1">
    <property type="nucleotide sequence ID" value="NZ_CP053697.2"/>
</dbReference>
<comment type="similarity">
    <text evidence="2">Belongs to the GSP F family.</text>
</comment>
<reference evidence="9" key="1">
    <citation type="submission" date="2020-07" db="EMBL/GenBank/DDBJ databases">
        <title>Nitrate ammonifying Pseudomonas campi sp. nov. isolated from German agricultural grassland.</title>
        <authorList>
            <person name="Timsy T."/>
            <person name="Ulrich A."/>
            <person name="Spanner T."/>
            <person name="Foesel B."/>
            <person name="Kolb S."/>
            <person name="Horn M.A."/>
            <person name="Behrendt U."/>
        </authorList>
    </citation>
    <scope>NUCLEOTIDE SEQUENCE</scope>
    <source>
        <strain evidence="9">S1-A32-2</strain>
    </source>
</reference>
<keyword evidence="5 7" id="KW-1133">Transmembrane helix</keyword>
<evidence type="ECO:0000256" key="2">
    <source>
        <dbReference type="ARBA" id="ARBA00005745"/>
    </source>
</evidence>
<evidence type="ECO:0000256" key="7">
    <source>
        <dbReference type="SAM" id="Phobius"/>
    </source>
</evidence>
<dbReference type="Gene3D" id="1.20.81.30">
    <property type="entry name" value="Type II secretion system (T2SS), domain F"/>
    <property type="match status" value="2"/>
</dbReference>
<dbReference type="AlphaFoldDB" id="A0A6M8FND2"/>
<evidence type="ECO:0000256" key="3">
    <source>
        <dbReference type="ARBA" id="ARBA00022475"/>
    </source>
</evidence>
<dbReference type="InterPro" id="IPR042094">
    <property type="entry name" value="T2SS_GspF_sf"/>
</dbReference>
<dbReference type="KEGG" id="pcam:HNE05_01850"/>
<dbReference type="PANTHER" id="PTHR30012:SF0">
    <property type="entry name" value="TYPE II SECRETION SYSTEM PROTEIN F-RELATED"/>
    <property type="match status" value="1"/>
</dbReference>
<sequence>MPAKSVAPVGLADRAILFAQLAAMEKAGLPADRALATVQLPGGVQNRVEAMLRLLTQGRDLAAAGQKSGLFTPLEVTLLQAAQSAGSPARVYERLAEHYAHKVTQAKALQSRLLLPAAVLVLALLIQPLPSLVAGNLSLFGYLWGVLQPLLILTALILCGRQWLQRLERPAALRAGARDAWLLRVPLFGQAHARRNTRDFFESLGLMLEAGLPMFEALPKACATLSNSQLRSDFLGLQQRVQAGAPLAQAILPLDFPGKPQLASLIRTGEASGTLPATLLAYAARESLALADFQEQLATWLPRLVYVAVALWMAYGLLTGGGIAPRLPAELG</sequence>
<dbReference type="Proteomes" id="UP000501379">
    <property type="component" value="Chromosome"/>
</dbReference>
<comment type="subcellular location">
    <subcellularLocation>
        <location evidence="1">Cell membrane</location>
        <topology evidence="1">Multi-pass membrane protein</topology>
    </subcellularLocation>
</comment>
<evidence type="ECO:0000313" key="10">
    <source>
        <dbReference type="Proteomes" id="UP000501379"/>
    </source>
</evidence>
<dbReference type="InterPro" id="IPR018076">
    <property type="entry name" value="T2SS_GspF_dom"/>
</dbReference>
<dbReference type="PANTHER" id="PTHR30012">
    <property type="entry name" value="GENERAL SECRETION PATHWAY PROTEIN"/>
    <property type="match status" value="1"/>
</dbReference>
<evidence type="ECO:0000313" key="9">
    <source>
        <dbReference type="EMBL" id="QKE62168.1"/>
    </source>
</evidence>
<keyword evidence="10" id="KW-1185">Reference proteome</keyword>
<feature type="domain" description="Type II secretion system protein GspF" evidence="8">
    <location>
        <begin position="200"/>
        <end position="318"/>
    </location>
</feature>
<dbReference type="GO" id="GO:0005886">
    <property type="term" value="C:plasma membrane"/>
    <property type="evidence" value="ECO:0007669"/>
    <property type="project" value="UniProtKB-SubCell"/>
</dbReference>
<evidence type="ECO:0000256" key="6">
    <source>
        <dbReference type="ARBA" id="ARBA00023136"/>
    </source>
</evidence>